<dbReference type="EMBL" id="JBHTKZ010000007">
    <property type="protein sequence ID" value="MFD1180943.1"/>
    <property type="molecule type" value="Genomic_DNA"/>
</dbReference>
<evidence type="ECO:0000313" key="8">
    <source>
        <dbReference type="EMBL" id="MFD1180943.1"/>
    </source>
</evidence>
<proteinExistence type="predicted"/>
<dbReference type="InterPro" id="IPR041522">
    <property type="entry name" value="CdaR_GGDEF"/>
</dbReference>
<dbReference type="Pfam" id="PF12833">
    <property type="entry name" value="HTH_18"/>
    <property type="match status" value="1"/>
</dbReference>
<dbReference type="Pfam" id="PF00072">
    <property type="entry name" value="Response_reg"/>
    <property type="match status" value="1"/>
</dbReference>
<evidence type="ECO:0000313" key="9">
    <source>
        <dbReference type="Proteomes" id="UP001597211"/>
    </source>
</evidence>
<keyword evidence="9" id="KW-1185">Reference proteome</keyword>
<evidence type="ECO:0000256" key="3">
    <source>
        <dbReference type="ARBA" id="ARBA00023163"/>
    </source>
</evidence>
<name>A0ABW3S7Z6_9BACL</name>
<dbReference type="Gene3D" id="3.40.50.2300">
    <property type="match status" value="1"/>
</dbReference>
<evidence type="ECO:0000256" key="4">
    <source>
        <dbReference type="PROSITE-ProRule" id="PRU00169"/>
    </source>
</evidence>
<dbReference type="PANTHER" id="PTHR43280:SF28">
    <property type="entry name" value="HTH-TYPE TRANSCRIPTIONAL ACTIVATOR RHAS"/>
    <property type="match status" value="1"/>
</dbReference>
<organism evidence="8 9">
    <name type="scientific">Paenibacillus timonensis</name>
    <dbReference type="NCBI Taxonomy" id="225915"/>
    <lineage>
        <taxon>Bacteria</taxon>
        <taxon>Bacillati</taxon>
        <taxon>Bacillota</taxon>
        <taxon>Bacilli</taxon>
        <taxon>Bacillales</taxon>
        <taxon>Paenibacillaceae</taxon>
        <taxon>Paenibacillus</taxon>
    </lineage>
</organism>
<dbReference type="CDD" id="cd17536">
    <property type="entry name" value="REC_YesN-like"/>
    <property type="match status" value="1"/>
</dbReference>
<sequence length="545" mass="61437">MMYKVMVVDDETLGRKSIRKMISELSLDVEVMAEAQNGEEALELIEISKPHIVVTDMNMPVMDGQRFLEALHDRYGDIRVIVISGYSQFEYLKAAIRYQACEYLLKPVSVPELRESMVQAMEALRRYMSLQQQQRETREMRRMKRGAFLQNITAQRIANRADILQQAREMQMDAGIRYRLAVIRFRRFSEVARTSFHGNAELLMFSIDNILREILGDDQMPAFISEEGTGYCLIVPASSFEGEAFAAAGTAGVPVRFEWLEALHGAVQRTLKLEVLAGVSGVCEGFAELPEAYRAAEGALLRQAFHGSGLTVSLADHPEQPRKTETLTSFVAQEIRQAFATGNAKDLRRLLDEYLARLDRSADIPIGQVQRELAIIREAAVSEMRGIAATHPALYDAVAVAGVNDPGELRRLLAGWADAAEEYGAGRRETDSSQLIRHIVDYLDAHYFEDISLIDVATRFHLDPSYLSKLFKSATAENFIEYVTRKRIEKACELLRSSERKISEISELVGYENQRYFSQVFKKSTGQTPSEYRDAQAGETGNTKN</sequence>
<evidence type="ECO:0000256" key="5">
    <source>
        <dbReference type="SAM" id="MobiDB-lite"/>
    </source>
</evidence>
<dbReference type="Gene3D" id="1.10.10.60">
    <property type="entry name" value="Homeodomain-like"/>
    <property type="match status" value="2"/>
</dbReference>
<dbReference type="InterPro" id="IPR020449">
    <property type="entry name" value="Tscrpt_reg_AraC-type_HTH"/>
</dbReference>
<keyword evidence="1" id="KW-0805">Transcription regulation</keyword>
<dbReference type="PANTHER" id="PTHR43280">
    <property type="entry name" value="ARAC-FAMILY TRANSCRIPTIONAL REGULATOR"/>
    <property type="match status" value="1"/>
</dbReference>
<dbReference type="PROSITE" id="PS00041">
    <property type="entry name" value="HTH_ARAC_FAMILY_1"/>
    <property type="match status" value="1"/>
</dbReference>
<dbReference type="Pfam" id="PF17853">
    <property type="entry name" value="GGDEF_2"/>
    <property type="match status" value="1"/>
</dbReference>
<dbReference type="InterPro" id="IPR018060">
    <property type="entry name" value="HTH_AraC"/>
</dbReference>
<protein>
    <submittedName>
        <fullName evidence="8">Response regulator</fullName>
    </submittedName>
</protein>
<keyword evidence="2" id="KW-0238">DNA-binding</keyword>
<dbReference type="InterPro" id="IPR001789">
    <property type="entry name" value="Sig_transdc_resp-reg_receiver"/>
</dbReference>
<evidence type="ECO:0000259" key="6">
    <source>
        <dbReference type="PROSITE" id="PS01124"/>
    </source>
</evidence>
<dbReference type="SMART" id="SM00342">
    <property type="entry name" value="HTH_ARAC"/>
    <property type="match status" value="1"/>
</dbReference>
<dbReference type="InterPro" id="IPR009057">
    <property type="entry name" value="Homeodomain-like_sf"/>
</dbReference>
<dbReference type="PROSITE" id="PS50110">
    <property type="entry name" value="RESPONSE_REGULATORY"/>
    <property type="match status" value="1"/>
</dbReference>
<keyword evidence="4" id="KW-0597">Phosphoprotein</keyword>
<feature type="region of interest" description="Disordered" evidence="5">
    <location>
        <begin position="522"/>
        <end position="545"/>
    </location>
</feature>
<comment type="caution">
    <text evidence="8">The sequence shown here is derived from an EMBL/GenBank/DDBJ whole genome shotgun (WGS) entry which is preliminary data.</text>
</comment>
<dbReference type="InterPro" id="IPR011006">
    <property type="entry name" value="CheY-like_superfamily"/>
</dbReference>
<gene>
    <name evidence="8" type="ORF">ACFQ2Z_06205</name>
</gene>
<dbReference type="SUPFAM" id="SSF46689">
    <property type="entry name" value="Homeodomain-like"/>
    <property type="match status" value="2"/>
</dbReference>
<dbReference type="PRINTS" id="PR00032">
    <property type="entry name" value="HTHARAC"/>
</dbReference>
<feature type="domain" description="HTH araC/xylS-type" evidence="6">
    <location>
        <begin position="437"/>
        <end position="535"/>
    </location>
</feature>
<accession>A0ABW3S7Z6</accession>
<keyword evidence="3" id="KW-0804">Transcription</keyword>
<evidence type="ECO:0000256" key="1">
    <source>
        <dbReference type="ARBA" id="ARBA00023015"/>
    </source>
</evidence>
<dbReference type="Proteomes" id="UP001597211">
    <property type="component" value="Unassembled WGS sequence"/>
</dbReference>
<dbReference type="SMART" id="SM00448">
    <property type="entry name" value="REC"/>
    <property type="match status" value="1"/>
</dbReference>
<reference evidence="9" key="1">
    <citation type="journal article" date="2019" name="Int. J. Syst. Evol. Microbiol.">
        <title>The Global Catalogue of Microorganisms (GCM) 10K type strain sequencing project: providing services to taxonomists for standard genome sequencing and annotation.</title>
        <authorList>
            <consortium name="The Broad Institute Genomics Platform"/>
            <consortium name="The Broad Institute Genome Sequencing Center for Infectious Disease"/>
            <person name="Wu L."/>
            <person name="Ma J."/>
        </authorList>
    </citation>
    <scope>NUCLEOTIDE SEQUENCE [LARGE SCALE GENOMIC DNA]</scope>
    <source>
        <strain evidence="9">CCUG 48216</strain>
    </source>
</reference>
<dbReference type="PROSITE" id="PS01124">
    <property type="entry name" value="HTH_ARAC_FAMILY_2"/>
    <property type="match status" value="1"/>
</dbReference>
<feature type="modified residue" description="4-aspartylphosphate" evidence="4">
    <location>
        <position position="56"/>
    </location>
</feature>
<feature type="domain" description="Response regulatory" evidence="7">
    <location>
        <begin position="4"/>
        <end position="121"/>
    </location>
</feature>
<evidence type="ECO:0000256" key="2">
    <source>
        <dbReference type="ARBA" id="ARBA00023125"/>
    </source>
</evidence>
<dbReference type="InterPro" id="IPR018062">
    <property type="entry name" value="HTH_AraC-typ_CS"/>
</dbReference>
<evidence type="ECO:0000259" key="7">
    <source>
        <dbReference type="PROSITE" id="PS50110"/>
    </source>
</evidence>
<dbReference type="SUPFAM" id="SSF52172">
    <property type="entry name" value="CheY-like"/>
    <property type="match status" value="1"/>
</dbReference>